<evidence type="ECO:0000256" key="9">
    <source>
        <dbReference type="SAM" id="MobiDB-lite"/>
    </source>
</evidence>
<reference evidence="11" key="1">
    <citation type="journal article" date="2012" name="Proc. Natl. Acad. Sci. U.S.A.">
        <title>Antigenic diversity is generated by distinct evolutionary mechanisms in African trypanosome species.</title>
        <authorList>
            <person name="Jackson A.P."/>
            <person name="Berry A."/>
            <person name="Aslett M."/>
            <person name="Allison H.C."/>
            <person name="Burton P."/>
            <person name="Vavrova-Anderson J."/>
            <person name="Brown R."/>
            <person name="Browne H."/>
            <person name="Corton N."/>
            <person name="Hauser H."/>
            <person name="Gamble J."/>
            <person name="Gilderthorp R."/>
            <person name="Marcello L."/>
            <person name="McQuillan J."/>
            <person name="Otto T.D."/>
            <person name="Quail M.A."/>
            <person name="Sanders M.J."/>
            <person name="van Tonder A."/>
            <person name="Ginger M.L."/>
            <person name="Field M.C."/>
            <person name="Barry J.D."/>
            <person name="Hertz-Fowler C."/>
            <person name="Berriman M."/>
        </authorList>
    </citation>
    <scope>NUCLEOTIDE SEQUENCE</scope>
    <source>
        <strain evidence="11">IL3000</strain>
    </source>
</reference>
<evidence type="ECO:0000259" key="10">
    <source>
        <dbReference type="PROSITE" id="PS50011"/>
    </source>
</evidence>
<keyword evidence="5 11" id="KW-0418">Kinase</keyword>
<evidence type="ECO:0000256" key="1">
    <source>
        <dbReference type="ARBA" id="ARBA00012513"/>
    </source>
</evidence>
<dbReference type="PANTHER" id="PTHR44899:SF3">
    <property type="entry name" value="SERINE_THREONINE-PROTEIN KINASE NEK1"/>
    <property type="match status" value="1"/>
</dbReference>
<name>G0URC5_TRYCI</name>
<dbReference type="Gene3D" id="3.30.200.20">
    <property type="entry name" value="Phosphorylase Kinase, domain 1"/>
    <property type="match status" value="1"/>
</dbReference>
<feature type="compositionally biased region" description="Low complexity" evidence="9">
    <location>
        <begin position="500"/>
        <end position="511"/>
    </location>
</feature>
<evidence type="ECO:0000256" key="6">
    <source>
        <dbReference type="ARBA" id="ARBA00022840"/>
    </source>
</evidence>
<dbReference type="InterPro" id="IPR051131">
    <property type="entry name" value="NEK_Ser/Thr_kinase_NIMA"/>
</dbReference>
<dbReference type="InterPro" id="IPR011009">
    <property type="entry name" value="Kinase-like_dom_sf"/>
</dbReference>
<proteinExistence type="predicted"/>
<evidence type="ECO:0000256" key="7">
    <source>
        <dbReference type="ARBA" id="ARBA00047899"/>
    </source>
</evidence>
<dbReference type="AlphaFoldDB" id="G0URC5"/>
<dbReference type="InterPro" id="IPR000719">
    <property type="entry name" value="Prot_kinase_dom"/>
</dbReference>
<dbReference type="GO" id="GO:0004674">
    <property type="term" value="F:protein serine/threonine kinase activity"/>
    <property type="evidence" value="ECO:0007669"/>
    <property type="project" value="UniProtKB-KW"/>
</dbReference>
<organism evidence="11">
    <name type="scientific">Trypanosoma congolense (strain IL3000)</name>
    <dbReference type="NCBI Taxonomy" id="1068625"/>
    <lineage>
        <taxon>Eukaryota</taxon>
        <taxon>Discoba</taxon>
        <taxon>Euglenozoa</taxon>
        <taxon>Kinetoplastea</taxon>
        <taxon>Metakinetoplastina</taxon>
        <taxon>Trypanosomatida</taxon>
        <taxon>Trypanosomatidae</taxon>
        <taxon>Trypanosoma</taxon>
        <taxon>Nannomonas</taxon>
    </lineage>
</organism>
<dbReference type="InterPro" id="IPR008271">
    <property type="entry name" value="Ser/Thr_kinase_AS"/>
</dbReference>
<dbReference type="Pfam" id="PF00069">
    <property type="entry name" value="Pkinase"/>
    <property type="match status" value="2"/>
</dbReference>
<evidence type="ECO:0000256" key="2">
    <source>
        <dbReference type="ARBA" id="ARBA00022527"/>
    </source>
</evidence>
<evidence type="ECO:0000256" key="4">
    <source>
        <dbReference type="ARBA" id="ARBA00022741"/>
    </source>
</evidence>
<feature type="compositionally biased region" description="Low complexity" evidence="9">
    <location>
        <begin position="478"/>
        <end position="488"/>
    </location>
</feature>
<dbReference type="Gene3D" id="1.10.510.10">
    <property type="entry name" value="Transferase(Phosphotransferase) domain 1"/>
    <property type="match status" value="1"/>
</dbReference>
<protein>
    <recommendedName>
        <fullName evidence="1">non-specific serine/threonine protein kinase</fullName>
        <ecNumber evidence="1">2.7.11.1</ecNumber>
    </recommendedName>
</protein>
<keyword evidence="6" id="KW-0067">ATP-binding</keyword>
<evidence type="ECO:0000256" key="8">
    <source>
        <dbReference type="ARBA" id="ARBA00048679"/>
    </source>
</evidence>
<keyword evidence="3" id="KW-0808">Transferase</keyword>
<accession>G0URC5</accession>
<evidence type="ECO:0000313" key="11">
    <source>
        <dbReference type="EMBL" id="CCC91937.1"/>
    </source>
</evidence>
<dbReference type="VEuPathDB" id="TriTrypDB:TcIL3000_8_1540"/>
<feature type="region of interest" description="Disordered" evidence="9">
    <location>
        <begin position="474"/>
        <end position="549"/>
    </location>
</feature>
<dbReference type="PANTHER" id="PTHR44899">
    <property type="entry name" value="CAMK FAMILY PROTEIN KINASE"/>
    <property type="match status" value="1"/>
</dbReference>
<dbReference type="EMBL" id="HE575321">
    <property type="protein sequence ID" value="CCC91937.1"/>
    <property type="molecule type" value="Genomic_DNA"/>
</dbReference>
<evidence type="ECO:0000256" key="5">
    <source>
        <dbReference type="ARBA" id="ARBA00022777"/>
    </source>
</evidence>
<dbReference type="SMART" id="SM00220">
    <property type="entry name" value="S_TKc"/>
    <property type="match status" value="1"/>
</dbReference>
<dbReference type="PROSITE" id="PS00108">
    <property type="entry name" value="PROTEIN_KINASE_ST"/>
    <property type="match status" value="1"/>
</dbReference>
<dbReference type="SUPFAM" id="SSF56112">
    <property type="entry name" value="Protein kinase-like (PK-like)"/>
    <property type="match status" value="1"/>
</dbReference>
<dbReference type="PROSITE" id="PS50011">
    <property type="entry name" value="PROTEIN_KINASE_DOM"/>
    <property type="match status" value="1"/>
</dbReference>
<comment type="catalytic activity">
    <reaction evidence="7">
        <text>L-threonyl-[protein] + ATP = O-phospho-L-threonyl-[protein] + ADP + H(+)</text>
        <dbReference type="Rhea" id="RHEA:46608"/>
        <dbReference type="Rhea" id="RHEA-COMP:11060"/>
        <dbReference type="Rhea" id="RHEA-COMP:11605"/>
        <dbReference type="ChEBI" id="CHEBI:15378"/>
        <dbReference type="ChEBI" id="CHEBI:30013"/>
        <dbReference type="ChEBI" id="CHEBI:30616"/>
        <dbReference type="ChEBI" id="CHEBI:61977"/>
        <dbReference type="ChEBI" id="CHEBI:456216"/>
        <dbReference type="EC" id="2.7.11.1"/>
    </reaction>
</comment>
<comment type="catalytic activity">
    <reaction evidence="8">
        <text>L-seryl-[protein] + ATP = O-phospho-L-seryl-[protein] + ADP + H(+)</text>
        <dbReference type="Rhea" id="RHEA:17989"/>
        <dbReference type="Rhea" id="RHEA-COMP:9863"/>
        <dbReference type="Rhea" id="RHEA-COMP:11604"/>
        <dbReference type="ChEBI" id="CHEBI:15378"/>
        <dbReference type="ChEBI" id="CHEBI:29999"/>
        <dbReference type="ChEBI" id="CHEBI:30616"/>
        <dbReference type="ChEBI" id="CHEBI:83421"/>
        <dbReference type="ChEBI" id="CHEBI:456216"/>
        <dbReference type="EC" id="2.7.11.1"/>
    </reaction>
</comment>
<sequence>MNEYSIVEKMAVGSFGVVFKVRRAIDDGVFVMKRINFANFQKQQRLDAIQEIRVMSRLAHPFIVAQRDAFLFNRENLCIIMDYYGGGDLDDLISKHREMDEYLPFERVMKWFVSVCFAMQYLHAQGIVHRDLKTNNIFLDLQSQEVAVGDFGMAEILQSPMDSAGAATREGKGLTGARDLWAETDDAPTSSVECSSSFSISDDELVAFNGAVRGTPLYMSPENLEKGICSPSSDVWSLGCILYELLSLRHPFESRDIAALMMRVTAGARQPLPAHYPPEIVELVDRMLSLDPARRPSCEEILRSPAMSSFVYAVVTQHVPHDAPDSIGEQTFASQQQHLGIRCDVVPHFSVVPRADQATIPPSRERALAEERAAAGARDLAKPLFSASTVAGTRESSLQALQSLPSCHRESGLLFSSGGVSTGVDYCAGNISNVDDMRDRPIAQLKEEVAWYRRLVQSEMRVLKQRRDIVAQRRRVGGDSSVVSGSSVTEIRQCGHSRSRSSPWLPSLAPWNRGKGCAPRQVLQNQSKHSSPRQGGTTDISNADRNNRTMNVRDNGEAVAFRGLGTLEASLLARRQHRWDVTVKVLGVEVLQTIYSYYKSVDVAERDATLVMQIVPDRAQWHVLPEVEEIVVLDRLLEGSAISTSL</sequence>
<dbReference type="EC" id="2.7.11.1" evidence="1"/>
<keyword evidence="2" id="KW-0723">Serine/threonine-protein kinase</keyword>
<feature type="compositionally biased region" description="Polar residues" evidence="9">
    <location>
        <begin position="522"/>
        <end position="549"/>
    </location>
</feature>
<dbReference type="GO" id="GO:0005524">
    <property type="term" value="F:ATP binding"/>
    <property type="evidence" value="ECO:0007669"/>
    <property type="project" value="UniProtKB-KW"/>
</dbReference>
<evidence type="ECO:0000256" key="3">
    <source>
        <dbReference type="ARBA" id="ARBA00022679"/>
    </source>
</evidence>
<gene>
    <name evidence="11" type="ORF">TCIL3000_8_1540</name>
</gene>
<keyword evidence="4" id="KW-0547">Nucleotide-binding</keyword>
<feature type="domain" description="Protein kinase" evidence="10">
    <location>
        <begin position="4"/>
        <end position="307"/>
    </location>
</feature>